<reference evidence="2" key="1">
    <citation type="submission" date="2016-01" db="EMBL/GenBank/DDBJ databases">
        <authorList>
            <person name="Mitreva M."/>
            <person name="Pepin K.H."/>
            <person name="Mihindukulasuriya K.A."/>
            <person name="Fulton R."/>
            <person name="Fronick C."/>
            <person name="O'Laughlin M."/>
            <person name="Miner T."/>
            <person name="Herter B."/>
            <person name="Rosa B.A."/>
            <person name="Cordes M."/>
            <person name="Tomlinson C."/>
            <person name="Wollam A."/>
            <person name="Palsikar V.B."/>
            <person name="Mardis E.R."/>
            <person name="Wilson R.K."/>
        </authorList>
    </citation>
    <scope>NUCLEOTIDE SEQUENCE [LARGE SCALE GENOMIC DNA]</scope>
    <source>
        <strain evidence="2">KA00683</strain>
    </source>
</reference>
<comment type="caution">
    <text evidence="1">The sequence shown here is derived from an EMBL/GenBank/DDBJ whole genome shotgun (WGS) entry which is preliminary data.</text>
</comment>
<dbReference type="STRING" id="322095.HMPREF3185_00227"/>
<dbReference type="Proteomes" id="UP000070224">
    <property type="component" value="Unassembled WGS sequence"/>
</dbReference>
<gene>
    <name evidence="1" type="ORF">HMPREF3185_00227</name>
</gene>
<dbReference type="AlphaFoldDB" id="A0A134BE54"/>
<accession>A0A134BE54</accession>
<proteinExistence type="predicted"/>
<protein>
    <submittedName>
        <fullName evidence="1">Uncharacterized protein</fullName>
    </submittedName>
</protein>
<name>A0A134BE54_9PORP</name>
<keyword evidence="2" id="KW-1185">Reference proteome</keyword>
<sequence length="55" mass="6311">MIAYKEPACHEENREMSPLPLWVGSHNLYRSVGRPVLVDARTTIGYYHQPLLVDS</sequence>
<organism evidence="1 2">
    <name type="scientific">Porphyromonas somerae</name>
    <dbReference type="NCBI Taxonomy" id="322095"/>
    <lineage>
        <taxon>Bacteria</taxon>
        <taxon>Pseudomonadati</taxon>
        <taxon>Bacteroidota</taxon>
        <taxon>Bacteroidia</taxon>
        <taxon>Bacteroidales</taxon>
        <taxon>Porphyromonadaceae</taxon>
        <taxon>Porphyromonas</taxon>
    </lineage>
</organism>
<evidence type="ECO:0000313" key="2">
    <source>
        <dbReference type="Proteomes" id="UP000070224"/>
    </source>
</evidence>
<dbReference type="PATRIC" id="fig|322095.3.peg.226"/>
<dbReference type="EMBL" id="LSDK01000017">
    <property type="protein sequence ID" value="KXB78234.1"/>
    <property type="molecule type" value="Genomic_DNA"/>
</dbReference>
<evidence type="ECO:0000313" key="1">
    <source>
        <dbReference type="EMBL" id="KXB78234.1"/>
    </source>
</evidence>